<keyword evidence="1" id="KW-1133">Transmembrane helix</keyword>
<dbReference type="Proteomes" id="UP001221757">
    <property type="component" value="Unassembled WGS sequence"/>
</dbReference>
<dbReference type="AlphaFoldDB" id="A0AAD7G683"/>
<evidence type="ECO:0000313" key="3">
    <source>
        <dbReference type="Proteomes" id="UP001221757"/>
    </source>
</evidence>
<keyword evidence="3" id="KW-1185">Reference proteome</keyword>
<gene>
    <name evidence="2" type="ORF">B0H17DRAFT_1095711</name>
</gene>
<protein>
    <submittedName>
        <fullName evidence="2">Uncharacterized protein</fullName>
    </submittedName>
</protein>
<name>A0AAD7G683_MYCRO</name>
<accession>A0AAD7G683</accession>
<reference evidence="2" key="1">
    <citation type="submission" date="2023-03" db="EMBL/GenBank/DDBJ databases">
        <title>Massive genome expansion in bonnet fungi (Mycena s.s.) driven by repeated elements and novel gene families across ecological guilds.</title>
        <authorList>
            <consortium name="Lawrence Berkeley National Laboratory"/>
            <person name="Harder C.B."/>
            <person name="Miyauchi S."/>
            <person name="Viragh M."/>
            <person name="Kuo A."/>
            <person name="Thoen E."/>
            <person name="Andreopoulos B."/>
            <person name="Lu D."/>
            <person name="Skrede I."/>
            <person name="Drula E."/>
            <person name="Henrissat B."/>
            <person name="Morin E."/>
            <person name="Kohler A."/>
            <person name="Barry K."/>
            <person name="LaButti K."/>
            <person name="Morin E."/>
            <person name="Salamov A."/>
            <person name="Lipzen A."/>
            <person name="Mereny Z."/>
            <person name="Hegedus B."/>
            <person name="Baldrian P."/>
            <person name="Stursova M."/>
            <person name="Weitz H."/>
            <person name="Taylor A."/>
            <person name="Grigoriev I.V."/>
            <person name="Nagy L.G."/>
            <person name="Martin F."/>
            <person name="Kauserud H."/>
        </authorList>
    </citation>
    <scope>NUCLEOTIDE SEQUENCE</scope>
    <source>
        <strain evidence="2">CBHHK067</strain>
    </source>
</reference>
<evidence type="ECO:0000313" key="2">
    <source>
        <dbReference type="EMBL" id="KAJ7659927.1"/>
    </source>
</evidence>
<organism evidence="2 3">
    <name type="scientific">Mycena rosella</name>
    <name type="common">Pink bonnet</name>
    <name type="synonym">Agaricus rosellus</name>
    <dbReference type="NCBI Taxonomy" id="1033263"/>
    <lineage>
        <taxon>Eukaryota</taxon>
        <taxon>Fungi</taxon>
        <taxon>Dikarya</taxon>
        <taxon>Basidiomycota</taxon>
        <taxon>Agaricomycotina</taxon>
        <taxon>Agaricomycetes</taxon>
        <taxon>Agaricomycetidae</taxon>
        <taxon>Agaricales</taxon>
        <taxon>Marasmiineae</taxon>
        <taxon>Mycenaceae</taxon>
        <taxon>Mycena</taxon>
    </lineage>
</organism>
<comment type="caution">
    <text evidence="2">The sequence shown here is derived from an EMBL/GenBank/DDBJ whole genome shotgun (WGS) entry which is preliminary data.</text>
</comment>
<evidence type="ECO:0000256" key="1">
    <source>
        <dbReference type="SAM" id="Phobius"/>
    </source>
</evidence>
<keyword evidence="1" id="KW-0812">Transmembrane</keyword>
<feature type="transmembrane region" description="Helical" evidence="1">
    <location>
        <begin position="6"/>
        <end position="23"/>
    </location>
</feature>
<dbReference type="EMBL" id="JARKIE010000265">
    <property type="protein sequence ID" value="KAJ7659927.1"/>
    <property type="molecule type" value="Genomic_DNA"/>
</dbReference>
<keyword evidence="1" id="KW-0472">Membrane</keyword>
<sequence>MNVFYWTAPAVVCLQLLFWAGLLRRFGFRLQHQPIGRVLRDMTRKLKLSIILEVGIPESESFREAPRMRVRADLEVSGLRQKGGSRESRSG</sequence>
<proteinExistence type="predicted"/>